<dbReference type="InterPro" id="IPR027056">
    <property type="entry name" value="Gluconate_2DH_su3"/>
</dbReference>
<dbReference type="EMBL" id="AM406670">
    <property type="protein sequence ID" value="CAL94559.1"/>
    <property type="molecule type" value="Genomic_DNA"/>
</dbReference>
<dbReference type="STRING" id="62928.azo1942"/>
<dbReference type="InterPro" id="IPR006311">
    <property type="entry name" value="TAT_signal"/>
</dbReference>
<dbReference type="eggNOG" id="ENOG503322M">
    <property type="taxonomic scope" value="Bacteria"/>
</dbReference>
<evidence type="ECO:0000313" key="1">
    <source>
        <dbReference type="EMBL" id="CAL94559.1"/>
    </source>
</evidence>
<sequence length="200" mass="20890">MKQDPADSAGAPPKVTRRGVLKAGAGAALAALAGPAAARAADAATLDRPTLARWRAWAEALVPGAAAAGAAEYLAAQLALPRHENTLFLRYMDWPVSHAAFYRDGLAAVDALARRRHGRGFSALDADARRSLVDAVASGQAEGWAGPPAGLFYFVTKADAADLVFGTRAGIERLGLDYRAHVEPPVRWPGETAATGRLRG</sequence>
<evidence type="ECO:0000313" key="2">
    <source>
        <dbReference type="Proteomes" id="UP000002588"/>
    </source>
</evidence>
<reference evidence="1 2" key="1">
    <citation type="journal article" date="2006" name="Nat. Biotechnol.">
        <title>Complete genome of the mutualistic, N2-fixing grass endophyte Azoarcus sp. strain BH72.</title>
        <authorList>
            <person name="Krause A."/>
            <person name="Ramakumar A."/>
            <person name="Bartels D."/>
            <person name="Battistoni F."/>
            <person name="Bekel T."/>
            <person name="Boch J."/>
            <person name="Boehm M."/>
            <person name="Friedrich F."/>
            <person name="Hurek T."/>
            <person name="Krause L."/>
            <person name="Linke B."/>
            <person name="McHardy A.C."/>
            <person name="Sarkar A."/>
            <person name="Schneiker S."/>
            <person name="Syed A.A."/>
            <person name="Thauer R."/>
            <person name="Vorhoelter F.-J."/>
            <person name="Weidner S."/>
            <person name="Puehler A."/>
            <person name="Reinhold-Hurek B."/>
            <person name="Kaiser O."/>
            <person name="Goesmann A."/>
        </authorList>
    </citation>
    <scope>NUCLEOTIDE SEQUENCE [LARGE SCALE GENOMIC DNA]</scope>
    <source>
        <strain evidence="1 2">BH72</strain>
    </source>
</reference>
<gene>
    <name evidence="1" type="ordered locus">azo1942</name>
</gene>
<protein>
    <submittedName>
        <fullName evidence="1">Hypothetical secreted protein</fullName>
    </submittedName>
</protein>
<keyword evidence="2" id="KW-1185">Reference proteome</keyword>
<organism evidence="1 2">
    <name type="scientific">Azoarcus sp. (strain BH72)</name>
    <dbReference type="NCBI Taxonomy" id="418699"/>
    <lineage>
        <taxon>Bacteria</taxon>
        <taxon>Pseudomonadati</taxon>
        <taxon>Pseudomonadota</taxon>
        <taxon>Betaproteobacteria</taxon>
        <taxon>Rhodocyclales</taxon>
        <taxon>Zoogloeaceae</taxon>
        <taxon>Azoarcus</taxon>
    </lineage>
</organism>
<dbReference type="PROSITE" id="PS51318">
    <property type="entry name" value="TAT"/>
    <property type="match status" value="1"/>
</dbReference>
<dbReference type="AlphaFoldDB" id="A1K6V4"/>
<dbReference type="RefSeq" id="WP_011765675.1">
    <property type="nucleotide sequence ID" value="NC_008702.1"/>
</dbReference>
<name>A1K6V4_AZOSB</name>
<dbReference type="Proteomes" id="UP000002588">
    <property type="component" value="Chromosome"/>
</dbReference>
<dbReference type="Pfam" id="PF13618">
    <property type="entry name" value="Gluconate_2-dh3"/>
    <property type="match status" value="1"/>
</dbReference>
<dbReference type="HOGENOM" id="CLU_1488160_0_0_4"/>
<accession>A1K6V4</accession>
<proteinExistence type="predicted"/>
<dbReference type="KEGG" id="azo:azo1942"/>